<keyword evidence="2" id="KW-0408">Iron</keyword>
<dbReference type="PRINTS" id="PR00463">
    <property type="entry name" value="EP450I"/>
</dbReference>
<comment type="similarity">
    <text evidence="1">Belongs to the cytochrome P450 family.</text>
</comment>
<evidence type="ECO:0000313" key="4">
    <source>
        <dbReference type="Proteomes" id="UP000215453"/>
    </source>
</evidence>
<dbReference type="InterPro" id="IPR001128">
    <property type="entry name" value="Cyt_P450"/>
</dbReference>
<accession>A0A1Y6LW10</accession>
<reference evidence="3 4" key="1">
    <citation type="submission" date="2016-10" db="EMBL/GenBank/DDBJ databases">
        <authorList>
            <person name="Varghese N."/>
        </authorList>
    </citation>
    <scope>NUCLEOTIDE SEQUENCE [LARGE SCALE GENOMIC DNA]</scope>
</reference>
<dbReference type="PANTHER" id="PTHR24305">
    <property type="entry name" value="CYTOCHROME P450"/>
    <property type="match status" value="1"/>
</dbReference>
<protein>
    <submittedName>
        <fullName evidence="3">Uncharacterized protein</fullName>
    </submittedName>
</protein>
<dbReference type="InterPro" id="IPR036396">
    <property type="entry name" value="Cyt_P450_sf"/>
</dbReference>
<dbReference type="GO" id="GO:0020037">
    <property type="term" value="F:heme binding"/>
    <property type="evidence" value="ECO:0007669"/>
    <property type="project" value="InterPro"/>
</dbReference>
<keyword evidence="2" id="KW-0349">Heme</keyword>
<dbReference type="InterPro" id="IPR050121">
    <property type="entry name" value="Cytochrome_P450_monoxygenase"/>
</dbReference>
<feature type="binding site" description="axial binding residue" evidence="2">
    <location>
        <position position="492"/>
    </location>
    <ligand>
        <name>heme</name>
        <dbReference type="ChEBI" id="CHEBI:30413"/>
    </ligand>
    <ligandPart>
        <name>Fe</name>
        <dbReference type="ChEBI" id="CHEBI:18248"/>
    </ligandPart>
</feature>
<gene>
    <name evidence="3" type="ORF">ZT1A5_G10021</name>
</gene>
<dbReference type="InterPro" id="IPR002401">
    <property type="entry name" value="Cyt_P450_E_grp-I"/>
</dbReference>
<evidence type="ECO:0000256" key="1">
    <source>
        <dbReference type="ARBA" id="ARBA00010617"/>
    </source>
</evidence>
<dbReference type="AlphaFoldDB" id="A0A1Y6LW10"/>
<dbReference type="PRINTS" id="PR00385">
    <property type="entry name" value="P450"/>
</dbReference>
<organism evidence="3 4">
    <name type="scientific">Zymoseptoria tritici ST99CH_1A5</name>
    <dbReference type="NCBI Taxonomy" id="1276529"/>
    <lineage>
        <taxon>Eukaryota</taxon>
        <taxon>Fungi</taxon>
        <taxon>Dikarya</taxon>
        <taxon>Ascomycota</taxon>
        <taxon>Pezizomycotina</taxon>
        <taxon>Dothideomycetes</taxon>
        <taxon>Dothideomycetidae</taxon>
        <taxon>Mycosphaerellales</taxon>
        <taxon>Mycosphaerellaceae</taxon>
        <taxon>Zymoseptoria</taxon>
    </lineage>
</organism>
<dbReference type="Proteomes" id="UP000215453">
    <property type="component" value="Chromosome 10"/>
</dbReference>
<dbReference type="GO" id="GO:0004497">
    <property type="term" value="F:monooxygenase activity"/>
    <property type="evidence" value="ECO:0007669"/>
    <property type="project" value="InterPro"/>
</dbReference>
<dbReference type="GO" id="GO:0016705">
    <property type="term" value="F:oxidoreductase activity, acting on paired donors, with incorporation or reduction of molecular oxygen"/>
    <property type="evidence" value="ECO:0007669"/>
    <property type="project" value="InterPro"/>
</dbReference>
<dbReference type="SUPFAM" id="SSF48264">
    <property type="entry name" value="Cytochrome P450"/>
    <property type="match status" value="1"/>
</dbReference>
<evidence type="ECO:0000256" key="2">
    <source>
        <dbReference type="PIRSR" id="PIRSR602401-1"/>
    </source>
</evidence>
<evidence type="ECO:0000313" key="3">
    <source>
        <dbReference type="EMBL" id="SMY28576.1"/>
    </source>
</evidence>
<dbReference type="Pfam" id="PF00067">
    <property type="entry name" value="p450"/>
    <property type="match status" value="1"/>
</dbReference>
<keyword evidence="2" id="KW-0479">Metal-binding</keyword>
<dbReference type="GO" id="GO:0005506">
    <property type="term" value="F:iron ion binding"/>
    <property type="evidence" value="ECO:0007669"/>
    <property type="project" value="InterPro"/>
</dbReference>
<dbReference type="EMBL" id="LT882685">
    <property type="protein sequence ID" value="SMY28576.1"/>
    <property type="molecule type" value="Genomic_DNA"/>
</dbReference>
<sequence>MLPKAIGNMTFVTPLARIPAAALAHVRAVESGPGGAYILVTVLLLLCCYSTLIHPEFISPLRHIPKAKYWLPQKLYYQLVLRRTPAEALSQLARETPNNGLLALREPTGVLLLVTKPSVLGELLVARAADFEKPTALQGFFKQLTLDGLLTVNGEKHKSLKKRSLSHFNFRAVKNLYPLMWRHALQFAGAVEANFQKIENHQNGTCSGTVELTHLTTVMTINVIGTTVFGRAFEAPDDGSFSQLGKLLQYFLQPSASTSVYLALTFFSPPWVSKYLTFPLYRAAAGTSAAMERLCLQIIQKKRLTLKADSQDADLTSLMIQSGHFTDYEIASQLLTYTIAGQETTAATMNWICYLLALDPARQRLLREEVSAATELLVDSGIEENIGKTLEGLPFLNGVINEALRLYPTVPLSQRVAVRDTALAGSHVPKGTSIYLSPWLIQRSEEVWGPEANEFRPERWIRTEDGESKVDPSGGMSSNMDFLTFLHGPRNCIGQNFAKAELRCLTAALTKHFEWALDQPRASVPVSGLVTINPEGGLSLRVTTVEGTCQ</sequence>
<dbReference type="Gene3D" id="1.10.630.10">
    <property type="entry name" value="Cytochrome P450"/>
    <property type="match status" value="1"/>
</dbReference>
<name>A0A1Y6LW10_ZYMTR</name>
<dbReference type="PANTHER" id="PTHR24305:SF166">
    <property type="entry name" value="CYTOCHROME P450 12A4, MITOCHONDRIAL-RELATED"/>
    <property type="match status" value="1"/>
</dbReference>
<comment type="cofactor">
    <cofactor evidence="2">
        <name>heme</name>
        <dbReference type="ChEBI" id="CHEBI:30413"/>
    </cofactor>
</comment>
<proteinExistence type="inferred from homology"/>